<dbReference type="Proteomes" id="UP001499979">
    <property type="component" value="Unassembled WGS sequence"/>
</dbReference>
<accession>A0ABN1UMM5</accession>
<sequence length="96" mass="9779">MTQRIRRLGAQGRDLLAQPVHVLGQRLGTGGHASSGPAASAEGDCEGDDGEGEGGDVHAPSLGAGREPRGEGIQRVHLGGACAAWAPRSHRLPPES</sequence>
<comment type="caution">
    <text evidence="2">The sequence shown here is derived from an EMBL/GenBank/DDBJ whole genome shotgun (WGS) entry which is preliminary data.</text>
</comment>
<keyword evidence="3" id="KW-1185">Reference proteome</keyword>
<feature type="compositionally biased region" description="Acidic residues" evidence="1">
    <location>
        <begin position="43"/>
        <end position="54"/>
    </location>
</feature>
<organism evidence="2 3">
    <name type="scientific">Nocardioides aquiterrae</name>
    <dbReference type="NCBI Taxonomy" id="203799"/>
    <lineage>
        <taxon>Bacteria</taxon>
        <taxon>Bacillati</taxon>
        <taxon>Actinomycetota</taxon>
        <taxon>Actinomycetes</taxon>
        <taxon>Propionibacteriales</taxon>
        <taxon>Nocardioidaceae</taxon>
        <taxon>Nocardioides</taxon>
    </lineage>
</organism>
<feature type="region of interest" description="Disordered" evidence="1">
    <location>
        <begin position="26"/>
        <end position="74"/>
    </location>
</feature>
<gene>
    <name evidence="2" type="ORF">GCM10009606_40780</name>
</gene>
<protein>
    <submittedName>
        <fullName evidence="2">Uncharacterized protein</fullName>
    </submittedName>
</protein>
<reference evidence="2 3" key="1">
    <citation type="journal article" date="2019" name="Int. J. Syst. Evol. Microbiol.">
        <title>The Global Catalogue of Microorganisms (GCM) 10K type strain sequencing project: providing services to taxonomists for standard genome sequencing and annotation.</title>
        <authorList>
            <consortium name="The Broad Institute Genomics Platform"/>
            <consortium name="The Broad Institute Genome Sequencing Center for Infectious Disease"/>
            <person name="Wu L."/>
            <person name="Ma J."/>
        </authorList>
    </citation>
    <scope>NUCLEOTIDE SEQUENCE [LARGE SCALE GENOMIC DNA]</scope>
    <source>
        <strain evidence="2 3">JCM 11813</strain>
    </source>
</reference>
<evidence type="ECO:0000313" key="3">
    <source>
        <dbReference type="Proteomes" id="UP001499979"/>
    </source>
</evidence>
<proteinExistence type="predicted"/>
<name>A0ABN1UMM5_9ACTN</name>
<evidence type="ECO:0000256" key="1">
    <source>
        <dbReference type="SAM" id="MobiDB-lite"/>
    </source>
</evidence>
<dbReference type="EMBL" id="BAAAJE010000026">
    <property type="protein sequence ID" value="GAA1158787.1"/>
    <property type="molecule type" value="Genomic_DNA"/>
</dbReference>
<evidence type="ECO:0000313" key="2">
    <source>
        <dbReference type="EMBL" id="GAA1158787.1"/>
    </source>
</evidence>